<name>A0ABV5Y6M7_9ACTN</name>
<dbReference type="Proteomes" id="UP001589627">
    <property type="component" value="Unassembled WGS sequence"/>
</dbReference>
<dbReference type="Gene3D" id="3.40.630.30">
    <property type="match status" value="1"/>
</dbReference>
<dbReference type="GO" id="GO:0016746">
    <property type="term" value="F:acyltransferase activity"/>
    <property type="evidence" value="ECO:0007669"/>
    <property type="project" value="UniProtKB-KW"/>
</dbReference>
<dbReference type="CDD" id="cd04301">
    <property type="entry name" value="NAT_SF"/>
    <property type="match status" value="1"/>
</dbReference>
<evidence type="ECO:0000313" key="2">
    <source>
        <dbReference type="EMBL" id="MFB9830665.1"/>
    </source>
</evidence>
<dbReference type="RefSeq" id="WP_378193222.1">
    <property type="nucleotide sequence ID" value="NZ_JBHLZP010000001.1"/>
</dbReference>
<dbReference type="InterPro" id="IPR016181">
    <property type="entry name" value="Acyl_CoA_acyltransferase"/>
</dbReference>
<dbReference type="PROSITE" id="PS51186">
    <property type="entry name" value="GNAT"/>
    <property type="match status" value="1"/>
</dbReference>
<organism evidence="2 3">
    <name type="scientific">Actinoallomurus acaciae</name>
    <dbReference type="NCBI Taxonomy" id="502577"/>
    <lineage>
        <taxon>Bacteria</taxon>
        <taxon>Bacillati</taxon>
        <taxon>Actinomycetota</taxon>
        <taxon>Actinomycetes</taxon>
        <taxon>Streptosporangiales</taxon>
        <taxon>Thermomonosporaceae</taxon>
        <taxon>Actinoallomurus</taxon>
    </lineage>
</organism>
<accession>A0ABV5Y6M7</accession>
<keyword evidence="2" id="KW-0012">Acyltransferase</keyword>
<reference evidence="2 3" key="1">
    <citation type="submission" date="2024-09" db="EMBL/GenBank/DDBJ databases">
        <authorList>
            <person name="Sun Q."/>
            <person name="Mori K."/>
        </authorList>
    </citation>
    <scope>NUCLEOTIDE SEQUENCE [LARGE SCALE GENOMIC DNA]</scope>
    <source>
        <strain evidence="2 3">TBRC 0563</strain>
    </source>
</reference>
<dbReference type="SUPFAM" id="SSF55729">
    <property type="entry name" value="Acyl-CoA N-acyltransferases (Nat)"/>
    <property type="match status" value="1"/>
</dbReference>
<sequence length="253" mass="27469">MNPGTLLAAFNEQVRRRPRPVDGHVEDDGDVIRTVSAGDGWNGVEWAALTSANADARIQAQIRRFAEVGRPWEWKHYSYDQPDDLRERLVAAGLTPEEDETLLVGAIADLDLQARPPAGVELRAVDDRRDLDALIAVHDEVFGGRHPSGPLAAALEDGMAAAVIAWAGETPVSAARVEFQPGTEFAGLWGGGTLPAWRGRGVFRSLVAYRAALARQAGYRYLQVDATAASRPILRRLGFTELATTTPFTHPGR</sequence>
<dbReference type="Pfam" id="PF00583">
    <property type="entry name" value="Acetyltransf_1"/>
    <property type="match status" value="1"/>
</dbReference>
<gene>
    <name evidence="2" type="ORF">ACFFNX_00375</name>
</gene>
<proteinExistence type="predicted"/>
<keyword evidence="3" id="KW-1185">Reference proteome</keyword>
<protein>
    <submittedName>
        <fullName evidence="2">GNAT family N-acetyltransferase</fullName>
        <ecNumber evidence="2">2.3.-.-</ecNumber>
    </submittedName>
</protein>
<evidence type="ECO:0000259" key="1">
    <source>
        <dbReference type="PROSITE" id="PS51186"/>
    </source>
</evidence>
<dbReference type="InterPro" id="IPR000182">
    <property type="entry name" value="GNAT_dom"/>
</dbReference>
<dbReference type="EMBL" id="JBHLZP010000001">
    <property type="protein sequence ID" value="MFB9830665.1"/>
    <property type="molecule type" value="Genomic_DNA"/>
</dbReference>
<feature type="domain" description="N-acetyltransferase" evidence="1">
    <location>
        <begin position="120"/>
        <end position="253"/>
    </location>
</feature>
<keyword evidence="2" id="KW-0808">Transferase</keyword>
<comment type="caution">
    <text evidence="2">The sequence shown here is derived from an EMBL/GenBank/DDBJ whole genome shotgun (WGS) entry which is preliminary data.</text>
</comment>
<dbReference type="EC" id="2.3.-.-" evidence="2"/>
<evidence type="ECO:0000313" key="3">
    <source>
        <dbReference type="Proteomes" id="UP001589627"/>
    </source>
</evidence>